<feature type="non-terminal residue" evidence="1">
    <location>
        <position position="438"/>
    </location>
</feature>
<dbReference type="EMBL" id="RBNJ01022101">
    <property type="protein sequence ID" value="RUS18725.1"/>
    <property type="molecule type" value="Genomic_DNA"/>
</dbReference>
<evidence type="ECO:0000313" key="2">
    <source>
        <dbReference type="Proteomes" id="UP000274822"/>
    </source>
</evidence>
<keyword evidence="2" id="KW-1185">Reference proteome</keyword>
<sequence>MKYHELQWYITAAQAGSLDAMFHLVENYELEQLPVHSEIAFCWYLKAAEAGHCRAAWRVAVYYRWMKADMKLYNYWMDIFKQCNTKGESILQADEHIDSSILIPTILGIPNNHQRKVIHPFMEHQKIFQGPRKHPRVCPPYLCQERVFKNGKWQTITLDFSKYQYDIDGHRLGFSFEYKVKRRLTNKVSGYIQHDGPRKKHKFMKNIEYDNMNVERDAEIEKVRTQPIAVDDKLVWMYTTFTPTSKDEECAIALLKAANRFCTSDFVHFTEQYPDMQSLQEAFPNQSSSNMTPTPFKRIQKIRIAYGSVMLPNCRWRHWLLAFARWTAAILQPKVYSLRMNYESWRDLAYLIIDASVKVIHTTVAQYSGRISLVRECPLAISTTALVCLTGLPCIWVAAIIRQLGWLPGLNIRRSVHSGVMDSQFILNKMKCKLLLPQ</sequence>
<reference evidence="1 2" key="1">
    <citation type="journal article" date="2018" name="New Phytol.">
        <title>Phylogenomics of Endogonaceae and evolution of mycorrhizas within Mucoromycota.</title>
        <authorList>
            <person name="Chang Y."/>
            <person name="Desiro A."/>
            <person name="Na H."/>
            <person name="Sandor L."/>
            <person name="Lipzen A."/>
            <person name="Clum A."/>
            <person name="Barry K."/>
            <person name="Grigoriev I.V."/>
            <person name="Martin F.M."/>
            <person name="Stajich J.E."/>
            <person name="Smith M.E."/>
            <person name="Bonito G."/>
            <person name="Spatafora J.W."/>
        </authorList>
    </citation>
    <scope>NUCLEOTIDE SEQUENCE [LARGE SCALE GENOMIC DNA]</scope>
    <source>
        <strain evidence="1 2">AD002</strain>
    </source>
</reference>
<accession>A0A433PML7</accession>
<gene>
    <name evidence="1" type="ORF">BC938DRAFT_475912</name>
</gene>
<protein>
    <submittedName>
        <fullName evidence="1">Uncharacterized protein</fullName>
    </submittedName>
</protein>
<name>A0A433PML7_9FUNG</name>
<comment type="caution">
    <text evidence="1">The sequence shown here is derived from an EMBL/GenBank/DDBJ whole genome shotgun (WGS) entry which is preliminary data.</text>
</comment>
<dbReference type="Proteomes" id="UP000274822">
    <property type="component" value="Unassembled WGS sequence"/>
</dbReference>
<dbReference type="AlphaFoldDB" id="A0A433PML7"/>
<evidence type="ECO:0000313" key="1">
    <source>
        <dbReference type="EMBL" id="RUS18725.1"/>
    </source>
</evidence>
<organism evidence="1 2">
    <name type="scientific">Jimgerdemannia flammicorona</name>
    <dbReference type="NCBI Taxonomy" id="994334"/>
    <lineage>
        <taxon>Eukaryota</taxon>
        <taxon>Fungi</taxon>
        <taxon>Fungi incertae sedis</taxon>
        <taxon>Mucoromycota</taxon>
        <taxon>Mucoromycotina</taxon>
        <taxon>Endogonomycetes</taxon>
        <taxon>Endogonales</taxon>
        <taxon>Endogonaceae</taxon>
        <taxon>Jimgerdemannia</taxon>
    </lineage>
</organism>
<proteinExistence type="predicted"/>
<dbReference type="Gene3D" id="1.25.40.10">
    <property type="entry name" value="Tetratricopeptide repeat domain"/>
    <property type="match status" value="1"/>
</dbReference>
<dbReference type="SUPFAM" id="SSF81901">
    <property type="entry name" value="HCP-like"/>
    <property type="match status" value="1"/>
</dbReference>
<dbReference type="InterPro" id="IPR011990">
    <property type="entry name" value="TPR-like_helical_dom_sf"/>
</dbReference>